<protein>
    <submittedName>
        <fullName evidence="1">Uncharacterized protein</fullName>
    </submittedName>
</protein>
<evidence type="ECO:0000313" key="2">
    <source>
        <dbReference type="Proteomes" id="UP001153050"/>
    </source>
</evidence>
<gene>
    <name evidence="1" type="ORF">MES5069_110048</name>
</gene>
<comment type="caution">
    <text evidence="1">The sequence shown here is derived from an EMBL/GenBank/DDBJ whole genome shotgun (WGS) entry which is preliminary data.</text>
</comment>
<dbReference type="EMBL" id="CAKXZT010000013">
    <property type="protein sequence ID" value="CAH2395498.1"/>
    <property type="molecule type" value="Genomic_DNA"/>
</dbReference>
<sequence>MAGATTPLHDAGWLRKDAWNKWLQQQFLFGPRKHSDSGNIFGMPVLTHWAGREALTSL</sequence>
<accession>A0ABM9DG11</accession>
<dbReference type="Proteomes" id="UP001153050">
    <property type="component" value="Unassembled WGS sequence"/>
</dbReference>
<name>A0ABM9DG11_9HYPH</name>
<evidence type="ECO:0000313" key="1">
    <source>
        <dbReference type="EMBL" id="CAH2395498.1"/>
    </source>
</evidence>
<organism evidence="1 2">
    <name type="scientific">Mesorhizobium escarrei</name>
    <dbReference type="NCBI Taxonomy" id="666018"/>
    <lineage>
        <taxon>Bacteria</taxon>
        <taxon>Pseudomonadati</taxon>
        <taxon>Pseudomonadota</taxon>
        <taxon>Alphaproteobacteria</taxon>
        <taxon>Hyphomicrobiales</taxon>
        <taxon>Phyllobacteriaceae</taxon>
        <taxon>Mesorhizobium</taxon>
    </lineage>
</organism>
<reference evidence="1 2" key="1">
    <citation type="submission" date="2022-03" db="EMBL/GenBank/DDBJ databases">
        <authorList>
            <person name="Brunel B."/>
        </authorList>
    </citation>
    <scope>NUCLEOTIDE SEQUENCE [LARGE SCALE GENOMIC DNA]</scope>
    <source>
        <strain evidence="1">STM5069sample</strain>
    </source>
</reference>
<proteinExistence type="predicted"/>
<keyword evidence="2" id="KW-1185">Reference proteome</keyword>